<dbReference type="Pfam" id="PF00172">
    <property type="entry name" value="Zn_clus"/>
    <property type="match status" value="1"/>
</dbReference>
<protein>
    <recommendedName>
        <fullName evidence="3">Zn(2)-C6 fungal-type domain-containing protein</fullName>
    </recommendedName>
</protein>
<feature type="region of interest" description="Disordered" evidence="2">
    <location>
        <begin position="213"/>
        <end position="316"/>
    </location>
</feature>
<evidence type="ECO:0000256" key="1">
    <source>
        <dbReference type="ARBA" id="ARBA00023242"/>
    </source>
</evidence>
<feature type="compositionally biased region" description="Polar residues" evidence="2">
    <location>
        <begin position="234"/>
        <end position="262"/>
    </location>
</feature>
<name>A0A9N9ZFN4_9HYPO</name>
<feature type="compositionally biased region" description="Polar residues" evidence="2">
    <location>
        <begin position="270"/>
        <end position="280"/>
    </location>
</feature>
<feature type="region of interest" description="Disordered" evidence="2">
    <location>
        <begin position="52"/>
        <end position="83"/>
    </location>
</feature>
<reference evidence="5" key="1">
    <citation type="submission" date="2019-06" db="EMBL/GenBank/DDBJ databases">
        <authorList>
            <person name="Broberg M."/>
        </authorList>
    </citation>
    <scope>NUCLEOTIDE SEQUENCE [LARGE SCALE GENOMIC DNA]</scope>
</reference>
<gene>
    <name evidence="4" type="ORF">CSOL1703_00016797</name>
</gene>
<dbReference type="SUPFAM" id="SSF57701">
    <property type="entry name" value="Zn2/Cys6 DNA-binding domain"/>
    <property type="match status" value="1"/>
</dbReference>
<dbReference type="InterPro" id="IPR036864">
    <property type="entry name" value="Zn2-C6_fun-type_DNA-bd_sf"/>
</dbReference>
<evidence type="ECO:0000313" key="5">
    <source>
        <dbReference type="Proteomes" id="UP000775872"/>
    </source>
</evidence>
<dbReference type="Proteomes" id="UP000775872">
    <property type="component" value="Unassembled WGS sequence"/>
</dbReference>
<dbReference type="Gene3D" id="4.10.240.10">
    <property type="entry name" value="Zn(2)-C6 fungal-type DNA-binding domain"/>
    <property type="match status" value="1"/>
</dbReference>
<dbReference type="CDD" id="cd00067">
    <property type="entry name" value="GAL4"/>
    <property type="match status" value="1"/>
</dbReference>
<evidence type="ECO:0000259" key="3">
    <source>
        <dbReference type="PROSITE" id="PS50048"/>
    </source>
</evidence>
<feature type="domain" description="Zn(2)-C6 fungal-type" evidence="3">
    <location>
        <begin position="11"/>
        <end position="49"/>
    </location>
</feature>
<accession>A0A9N9ZFN4</accession>
<comment type="caution">
    <text evidence="4">The sequence shown here is derived from an EMBL/GenBank/DDBJ whole genome shotgun (WGS) entry which is preliminary data.</text>
</comment>
<dbReference type="EMBL" id="CABFOC020000051">
    <property type="protein sequence ID" value="CAH0054723.1"/>
    <property type="molecule type" value="Genomic_DNA"/>
</dbReference>
<evidence type="ECO:0000313" key="4">
    <source>
        <dbReference type="EMBL" id="CAH0054723.1"/>
    </source>
</evidence>
<organism evidence="4 5">
    <name type="scientific">Clonostachys solani</name>
    <dbReference type="NCBI Taxonomy" id="160281"/>
    <lineage>
        <taxon>Eukaryota</taxon>
        <taxon>Fungi</taxon>
        <taxon>Dikarya</taxon>
        <taxon>Ascomycota</taxon>
        <taxon>Pezizomycotina</taxon>
        <taxon>Sordariomycetes</taxon>
        <taxon>Hypocreomycetidae</taxon>
        <taxon>Hypocreales</taxon>
        <taxon>Bionectriaceae</taxon>
        <taxon>Clonostachys</taxon>
    </lineage>
</organism>
<proteinExistence type="predicted"/>
<dbReference type="InterPro" id="IPR001138">
    <property type="entry name" value="Zn2Cys6_DnaBD"/>
</dbReference>
<feature type="compositionally biased region" description="Polar residues" evidence="2">
    <location>
        <begin position="100"/>
        <end position="109"/>
    </location>
</feature>
<dbReference type="GO" id="GO:0008270">
    <property type="term" value="F:zinc ion binding"/>
    <property type="evidence" value="ECO:0007669"/>
    <property type="project" value="InterPro"/>
</dbReference>
<dbReference type="PROSITE" id="PS50048">
    <property type="entry name" value="ZN2_CY6_FUNGAL_2"/>
    <property type="match status" value="1"/>
</dbReference>
<dbReference type="GO" id="GO:0000981">
    <property type="term" value="F:DNA-binding transcription factor activity, RNA polymerase II-specific"/>
    <property type="evidence" value="ECO:0007669"/>
    <property type="project" value="InterPro"/>
</dbReference>
<dbReference type="OrthoDB" id="4222821at2759"/>
<feature type="compositionally biased region" description="Polar residues" evidence="2">
    <location>
        <begin position="296"/>
        <end position="312"/>
    </location>
</feature>
<reference evidence="4 5" key="2">
    <citation type="submission" date="2021-10" db="EMBL/GenBank/DDBJ databases">
        <authorList>
            <person name="Piombo E."/>
        </authorList>
    </citation>
    <scope>NUCLEOTIDE SEQUENCE [LARGE SCALE GENOMIC DNA]</scope>
</reference>
<dbReference type="AlphaFoldDB" id="A0A9N9ZFN4"/>
<evidence type="ECO:0000256" key="2">
    <source>
        <dbReference type="SAM" id="MobiDB-lite"/>
    </source>
</evidence>
<keyword evidence="1" id="KW-0539">Nucleus</keyword>
<feature type="region of interest" description="Disordered" evidence="2">
    <location>
        <begin position="99"/>
        <end position="120"/>
    </location>
</feature>
<sequence length="469" mass="49638">MQRSRQSRRSACDRCRMYKLRCERPPSISHSPIDDGCRRCLKSGATCRTSVEGWHGASSTSSSQGAAVDSFASPNKKTAGQEHSAMDFSLPGFNFANAPGTPSSFISDTPRNRQGGGGPGSNMAPAVDGLAACFGEDPRGDLAAMLDSTDTSDAGVSSSNPLHDIFQLCAQLSSCHEDVPNTTTGGPGEDWPTGATIQTALSWTSRLSEILSSIPNGAHTTGPGANTAPEPQLPMSQLAGSPSQSKQVHQSAGPGSSPTSRLSHWWQPAQVVTRQSATTEGQGGAINPTAIMYPNHISSRPTNATQSRQGQGHSPDPVLLTTVLVTSYILIRREWRRIFSFLHSALEEAPGAVAVAAILPPLQMGGFILASSPTLQVMALLDLSSDMLSRIEACLGISPSAPWPGGRDAEPRGQAKPLSMLAMNPVSISIRETLLSQEHLKISQDGHEYSTLDLYDIMSGLKERLSSRA</sequence>
<keyword evidence="5" id="KW-1185">Reference proteome</keyword>